<reference evidence="2" key="2">
    <citation type="submission" date="2025-08" db="UniProtKB">
        <authorList>
            <consortium name="RefSeq"/>
        </authorList>
    </citation>
    <scope>IDENTIFICATION</scope>
    <source>
        <tissue evidence="2">Leaf</tissue>
    </source>
</reference>
<reference evidence="1" key="1">
    <citation type="journal article" date="2014" name="Nat. Commun.">
        <title>The tobacco genome sequence and its comparison with those of tomato and potato.</title>
        <authorList>
            <person name="Sierro N."/>
            <person name="Battey J.N."/>
            <person name="Ouadi S."/>
            <person name="Bakaher N."/>
            <person name="Bovet L."/>
            <person name="Willig A."/>
            <person name="Goepfert S."/>
            <person name="Peitsch M.C."/>
            <person name="Ivanov N.V."/>
        </authorList>
    </citation>
    <scope>NUCLEOTIDE SEQUENCE [LARGE SCALE GENOMIC DNA]</scope>
</reference>
<keyword evidence="1" id="KW-1185">Reference proteome</keyword>
<name>A0AC58SMC0_TOBAC</name>
<organism evidence="1 2">
    <name type="scientific">Nicotiana tabacum</name>
    <name type="common">Common tobacco</name>
    <dbReference type="NCBI Taxonomy" id="4097"/>
    <lineage>
        <taxon>Eukaryota</taxon>
        <taxon>Viridiplantae</taxon>
        <taxon>Streptophyta</taxon>
        <taxon>Embryophyta</taxon>
        <taxon>Tracheophyta</taxon>
        <taxon>Spermatophyta</taxon>
        <taxon>Magnoliopsida</taxon>
        <taxon>eudicotyledons</taxon>
        <taxon>Gunneridae</taxon>
        <taxon>Pentapetalae</taxon>
        <taxon>asterids</taxon>
        <taxon>lamiids</taxon>
        <taxon>Solanales</taxon>
        <taxon>Solanaceae</taxon>
        <taxon>Nicotianoideae</taxon>
        <taxon>Nicotianeae</taxon>
        <taxon>Nicotiana</taxon>
    </lineage>
</organism>
<evidence type="ECO:0000313" key="2">
    <source>
        <dbReference type="RefSeq" id="XP_075086105.1"/>
    </source>
</evidence>
<sequence length="112" mass="12562">MSALPDFKFHLMCKQLKLTHLVFADDLMMFSKGETGLMNRVIEALAHFSGVSGLVANMDESSMFMTYIDDQMKETLLSNTCFSLGTFPIRYLGLPLSSKNGASWIVTSLLRR</sequence>
<accession>A0AC58SMC0</accession>
<dbReference type="Proteomes" id="UP000790787">
    <property type="component" value="Chromosome 14"/>
</dbReference>
<evidence type="ECO:0000313" key="1">
    <source>
        <dbReference type="Proteomes" id="UP000790787"/>
    </source>
</evidence>
<dbReference type="RefSeq" id="XP_075086105.1">
    <property type="nucleotide sequence ID" value="XM_075230004.1"/>
</dbReference>
<gene>
    <name evidence="2" type="primary">LOC142168843</name>
</gene>
<proteinExistence type="predicted"/>
<protein>
    <submittedName>
        <fullName evidence="2">Uncharacterized protein LOC142168843</fullName>
    </submittedName>
</protein>